<gene>
    <name evidence="2" type="ORF">ENR15_16580</name>
</gene>
<protein>
    <submittedName>
        <fullName evidence="2">Uncharacterized protein</fullName>
    </submittedName>
</protein>
<accession>A0A7C3VQQ0</accession>
<sequence>MHSDRSLVGTDAIADAVRILAEKHRSDCLSLLALLRLLENLHREIREELFLDTLPTNRQDLYALLRDMEAEGGWPYIPRPNLRAVIEQLSSEADDNPAHTQINFSPDNR</sequence>
<proteinExistence type="predicted"/>
<dbReference type="EMBL" id="DSPX01000168">
    <property type="protein sequence ID" value="HGG02210.1"/>
    <property type="molecule type" value="Genomic_DNA"/>
</dbReference>
<feature type="region of interest" description="Disordered" evidence="1">
    <location>
        <begin position="90"/>
        <end position="109"/>
    </location>
</feature>
<reference evidence="2" key="1">
    <citation type="journal article" date="2020" name="mSystems">
        <title>Genome- and Community-Level Interaction Insights into Carbon Utilization and Element Cycling Functions of Hydrothermarchaeota in Hydrothermal Sediment.</title>
        <authorList>
            <person name="Zhou Z."/>
            <person name="Liu Y."/>
            <person name="Xu W."/>
            <person name="Pan J."/>
            <person name="Luo Z.H."/>
            <person name="Li M."/>
        </authorList>
    </citation>
    <scope>NUCLEOTIDE SEQUENCE [LARGE SCALE GENOMIC DNA]</scope>
    <source>
        <strain evidence="2">SpSt-374</strain>
    </source>
</reference>
<organism evidence="2">
    <name type="scientific">Planktothricoides sp. SpSt-374</name>
    <dbReference type="NCBI Taxonomy" id="2282167"/>
    <lineage>
        <taxon>Bacteria</taxon>
        <taxon>Bacillati</taxon>
        <taxon>Cyanobacteriota</taxon>
        <taxon>Cyanophyceae</taxon>
        <taxon>Oscillatoriophycideae</taxon>
        <taxon>Oscillatoriales</taxon>
        <taxon>Oscillatoriaceae</taxon>
        <taxon>Planktothricoides</taxon>
    </lineage>
</organism>
<evidence type="ECO:0000313" key="2">
    <source>
        <dbReference type="EMBL" id="HGG02210.1"/>
    </source>
</evidence>
<dbReference type="AlphaFoldDB" id="A0A7C3VQQ0"/>
<comment type="caution">
    <text evidence="2">The sequence shown here is derived from an EMBL/GenBank/DDBJ whole genome shotgun (WGS) entry which is preliminary data.</text>
</comment>
<feature type="compositionally biased region" description="Polar residues" evidence="1">
    <location>
        <begin position="98"/>
        <end position="109"/>
    </location>
</feature>
<evidence type="ECO:0000256" key="1">
    <source>
        <dbReference type="SAM" id="MobiDB-lite"/>
    </source>
</evidence>
<name>A0A7C3VQQ0_9CYAN</name>